<dbReference type="PANTHER" id="PTHR12147:SF26">
    <property type="entry name" value="PEPTIDASE M28 DOMAIN-CONTAINING PROTEIN"/>
    <property type="match status" value="1"/>
</dbReference>
<dbReference type="Proteomes" id="UP001597469">
    <property type="component" value="Unassembled WGS sequence"/>
</dbReference>
<accession>A0ABW5MAL7</accession>
<dbReference type="Gene3D" id="3.40.630.10">
    <property type="entry name" value="Zn peptidases"/>
    <property type="match status" value="1"/>
</dbReference>
<reference evidence="4" key="1">
    <citation type="journal article" date="2019" name="Int. J. Syst. Evol. Microbiol.">
        <title>The Global Catalogue of Microorganisms (GCM) 10K type strain sequencing project: providing services to taxonomists for standard genome sequencing and annotation.</title>
        <authorList>
            <consortium name="The Broad Institute Genomics Platform"/>
            <consortium name="The Broad Institute Genome Sequencing Center for Infectious Disease"/>
            <person name="Wu L."/>
            <person name="Ma J."/>
        </authorList>
    </citation>
    <scope>NUCLEOTIDE SEQUENCE [LARGE SCALE GENOMIC DNA]</scope>
    <source>
        <strain evidence="4">KCTC 42805</strain>
    </source>
</reference>
<evidence type="ECO:0000313" key="4">
    <source>
        <dbReference type="Proteomes" id="UP001597469"/>
    </source>
</evidence>
<feature type="signal peptide" evidence="1">
    <location>
        <begin position="1"/>
        <end position="18"/>
    </location>
</feature>
<dbReference type="PANTHER" id="PTHR12147">
    <property type="entry name" value="METALLOPEPTIDASE M28 FAMILY MEMBER"/>
    <property type="match status" value="1"/>
</dbReference>
<evidence type="ECO:0000256" key="1">
    <source>
        <dbReference type="SAM" id="SignalP"/>
    </source>
</evidence>
<feature type="domain" description="Peptidase M28" evidence="2">
    <location>
        <begin position="136"/>
        <end position="355"/>
    </location>
</feature>
<comment type="caution">
    <text evidence="3">The sequence shown here is derived from an EMBL/GenBank/DDBJ whole genome shotgun (WGS) entry which is preliminary data.</text>
</comment>
<dbReference type="Pfam" id="PF04389">
    <property type="entry name" value="Peptidase_M28"/>
    <property type="match status" value="1"/>
</dbReference>
<organism evidence="3 4">
    <name type="scientific">Spirosoma soli</name>
    <dbReference type="NCBI Taxonomy" id="1770529"/>
    <lineage>
        <taxon>Bacteria</taxon>
        <taxon>Pseudomonadati</taxon>
        <taxon>Bacteroidota</taxon>
        <taxon>Cytophagia</taxon>
        <taxon>Cytophagales</taxon>
        <taxon>Cytophagaceae</taxon>
        <taxon>Spirosoma</taxon>
    </lineage>
</organism>
<sequence>MKKNLYLILMLLSSFAYGQTNIMVTNATADAIMAGNYTPSTYSSGITATPSAISMDLHQSISSDSLKDYVRQLASFGTRNTNTVSNTSTTTGLKAANAWVENKFRQISAQRNNRLIVSRMTFNATVCSVSKVYSQVFAVLPGTDITNKSFILVEGHIDSRCESTCDVTCNAPGVSDNATGSALVIETARVLSKYNLKATVVFLLTIGEEQGLYGSTAFANYTSSKGRSVRMVMNNDIAGTTLCGPCSSAPSCVAGNVANNSIRIFSYGSSNSIHKQLARYIKLEYNEQIRPVAAVPMTINIMSAEDRTGRSSDHVPFRNKGYAAVRMISQNENGDGSGTCGVVHSIKDNEQIDTNNDGVMDDFSVDFGYLSRNAVINANAVAMAAQSVKAPTSFTAKYVSLNKVSLTITDASNAPGYRIALRSLTNDWDSVYTVSTKNPTIAFVGNSSTVRYVSIAAVSASGVESLFSGEVTVNVPATMAMNQTQGINYLERLMRAPTSSQPGVEILKNYPNPFDESTYMVLKNESDVTYKDAYLTVRKGDGTLVERRKISIQAGINEYLFSYKNDGRIEVFYYTFEVDDKVIATNRMMMRH</sequence>
<dbReference type="InterPro" id="IPR045175">
    <property type="entry name" value="M28_fam"/>
</dbReference>
<evidence type="ECO:0000259" key="2">
    <source>
        <dbReference type="Pfam" id="PF04389"/>
    </source>
</evidence>
<dbReference type="EMBL" id="JBHULN010000024">
    <property type="protein sequence ID" value="MFD2574062.1"/>
    <property type="molecule type" value="Genomic_DNA"/>
</dbReference>
<dbReference type="InterPro" id="IPR007484">
    <property type="entry name" value="Peptidase_M28"/>
</dbReference>
<proteinExistence type="predicted"/>
<keyword evidence="4" id="KW-1185">Reference proteome</keyword>
<gene>
    <name evidence="3" type="ORF">ACFSUS_25725</name>
</gene>
<protein>
    <submittedName>
        <fullName evidence="3">M28 family peptidase</fullName>
    </submittedName>
</protein>
<evidence type="ECO:0000313" key="3">
    <source>
        <dbReference type="EMBL" id="MFD2574062.1"/>
    </source>
</evidence>
<feature type="chain" id="PRO_5045851765" evidence="1">
    <location>
        <begin position="19"/>
        <end position="592"/>
    </location>
</feature>
<dbReference type="SUPFAM" id="SSF53187">
    <property type="entry name" value="Zn-dependent exopeptidases"/>
    <property type="match status" value="1"/>
</dbReference>
<name>A0ABW5MAL7_9BACT</name>
<dbReference type="RefSeq" id="WP_381527365.1">
    <property type="nucleotide sequence ID" value="NZ_JBHULN010000024.1"/>
</dbReference>
<keyword evidence="1" id="KW-0732">Signal</keyword>